<name>A0A292PV13_9PEZI</name>
<evidence type="ECO:0000313" key="2">
    <source>
        <dbReference type="EMBL" id="CUS10974.1"/>
    </source>
</evidence>
<evidence type="ECO:0000256" key="1">
    <source>
        <dbReference type="SAM" id="MobiDB-lite"/>
    </source>
</evidence>
<dbReference type="EMBL" id="LN891035">
    <property type="protein sequence ID" value="CUS10974.1"/>
    <property type="molecule type" value="Genomic_DNA"/>
</dbReference>
<reference evidence="2" key="1">
    <citation type="submission" date="2015-10" db="EMBL/GenBank/DDBJ databases">
        <authorList>
            <person name="Regsiter A."/>
            <person name="william w."/>
        </authorList>
    </citation>
    <scope>NUCLEOTIDE SEQUENCE</scope>
    <source>
        <strain evidence="2">Montdore</strain>
    </source>
</reference>
<proteinExistence type="predicted"/>
<gene>
    <name evidence="2" type="ORF">GSTUAT00004937001</name>
</gene>
<evidence type="ECO:0000313" key="3">
    <source>
        <dbReference type="Proteomes" id="UP001412239"/>
    </source>
</evidence>
<sequence length="100" mass="11335">MPSSTSRFPARPYRYFACEISGGSHERCGAHCIPPENPNSRNTARKRDPEDAYWWRQLPLYSRTCKVVTVQQMAMKFDNIPSGIPGNNHPKGSCHSLVNK</sequence>
<dbReference type="AlphaFoldDB" id="A0A292PV13"/>
<protein>
    <submittedName>
        <fullName evidence="2">Uncharacterized protein</fullName>
    </submittedName>
</protein>
<organism evidence="2 3">
    <name type="scientific">Tuber aestivum</name>
    <name type="common">summer truffle</name>
    <dbReference type="NCBI Taxonomy" id="59557"/>
    <lineage>
        <taxon>Eukaryota</taxon>
        <taxon>Fungi</taxon>
        <taxon>Dikarya</taxon>
        <taxon>Ascomycota</taxon>
        <taxon>Pezizomycotina</taxon>
        <taxon>Pezizomycetes</taxon>
        <taxon>Pezizales</taxon>
        <taxon>Tuberaceae</taxon>
        <taxon>Tuber</taxon>
    </lineage>
</organism>
<dbReference type="Proteomes" id="UP001412239">
    <property type="component" value="Unassembled WGS sequence"/>
</dbReference>
<accession>A0A292PV13</accession>
<feature type="region of interest" description="Disordered" evidence="1">
    <location>
        <begin position="79"/>
        <end position="100"/>
    </location>
</feature>
<keyword evidence="3" id="KW-1185">Reference proteome</keyword>